<dbReference type="InterPro" id="IPR036397">
    <property type="entry name" value="RNaseH_sf"/>
</dbReference>
<evidence type="ECO:0000259" key="1">
    <source>
        <dbReference type="PROSITE" id="PS50878"/>
    </source>
</evidence>
<dbReference type="PROSITE" id="PS50879">
    <property type="entry name" value="RNASE_H_1"/>
    <property type="match status" value="1"/>
</dbReference>
<dbReference type="GO" id="GO:0004523">
    <property type="term" value="F:RNA-DNA hybrid ribonuclease activity"/>
    <property type="evidence" value="ECO:0007669"/>
    <property type="project" value="InterPro"/>
</dbReference>
<feature type="domain" description="RNase H type-1" evidence="2">
    <location>
        <begin position="442"/>
        <end position="547"/>
    </location>
</feature>
<dbReference type="OrthoDB" id="1434716at2759"/>
<dbReference type="SUPFAM" id="SSF56672">
    <property type="entry name" value="DNA/RNA polymerases"/>
    <property type="match status" value="1"/>
</dbReference>
<dbReference type="Pfam" id="PF00078">
    <property type="entry name" value="RVT_1"/>
    <property type="match status" value="1"/>
</dbReference>
<dbReference type="PANTHER" id="PTHR33116">
    <property type="entry name" value="REVERSE TRANSCRIPTASE ZINC-BINDING DOMAIN-CONTAINING PROTEIN-RELATED-RELATED"/>
    <property type="match status" value="1"/>
</dbReference>
<dbReference type="InterPro" id="IPR012337">
    <property type="entry name" value="RNaseH-like_sf"/>
</dbReference>
<evidence type="ECO:0008006" key="5">
    <source>
        <dbReference type="Google" id="ProtNLM"/>
    </source>
</evidence>
<dbReference type="CDD" id="cd06222">
    <property type="entry name" value="RNase_H_like"/>
    <property type="match status" value="1"/>
</dbReference>
<dbReference type="InterPro" id="IPR026960">
    <property type="entry name" value="RVT-Znf"/>
</dbReference>
<keyword evidence="4" id="KW-1185">Reference proteome</keyword>
<dbReference type="PANTHER" id="PTHR33116:SF70">
    <property type="entry name" value="NON-LTR RETROELEMENT REVERSE TRANSCRIPTASE-LIKE PROTEIN"/>
    <property type="match status" value="1"/>
</dbReference>
<dbReference type="Pfam" id="PF13966">
    <property type="entry name" value="zf-RVT"/>
    <property type="match status" value="1"/>
</dbReference>
<dbReference type="InterPro" id="IPR000477">
    <property type="entry name" value="RT_dom"/>
</dbReference>
<dbReference type="InterPro" id="IPR002156">
    <property type="entry name" value="RNaseH_domain"/>
</dbReference>
<name>A0A2Z6NYH6_TRISU</name>
<accession>A0A2Z6NYH6</accession>
<dbReference type="Gene3D" id="3.30.420.10">
    <property type="entry name" value="Ribonuclease H-like superfamily/Ribonuclease H"/>
    <property type="match status" value="1"/>
</dbReference>
<dbReference type="InterPro" id="IPR043502">
    <property type="entry name" value="DNA/RNA_pol_sf"/>
</dbReference>
<evidence type="ECO:0000313" key="4">
    <source>
        <dbReference type="Proteomes" id="UP000242715"/>
    </source>
</evidence>
<dbReference type="PROSITE" id="PS50878">
    <property type="entry name" value="RT_POL"/>
    <property type="match status" value="1"/>
</dbReference>
<feature type="domain" description="Reverse transcriptase" evidence="1">
    <location>
        <begin position="1"/>
        <end position="138"/>
    </location>
</feature>
<reference evidence="4" key="1">
    <citation type="journal article" date="2017" name="Front. Plant Sci.">
        <title>Climate Clever Clovers: New Paradigm to Reduce the Environmental Footprint of Ruminants by Breeding Low Methanogenic Forages Utilizing Haplotype Variation.</title>
        <authorList>
            <person name="Kaur P."/>
            <person name="Appels R."/>
            <person name="Bayer P.E."/>
            <person name="Keeble-Gagnere G."/>
            <person name="Wang J."/>
            <person name="Hirakawa H."/>
            <person name="Shirasawa K."/>
            <person name="Vercoe P."/>
            <person name="Stefanova K."/>
            <person name="Durmic Z."/>
            <person name="Nichols P."/>
            <person name="Revell C."/>
            <person name="Isobe S.N."/>
            <person name="Edwards D."/>
            <person name="Erskine W."/>
        </authorList>
    </citation>
    <scope>NUCLEOTIDE SEQUENCE [LARGE SCALE GENOMIC DNA]</scope>
    <source>
        <strain evidence="4">cv. Daliak</strain>
    </source>
</reference>
<dbReference type="EMBL" id="DF973577">
    <property type="protein sequence ID" value="GAU35137.1"/>
    <property type="molecule type" value="Genomic_DNA"/>
</dbReference>
<organism evidence="3 4">
    <name type="scientific">Trifolium subterraneum</name>
    <name type="common">Subterranean clover</name>
    <dbReference type="NCBI Taxonomy" id="3900"/>
    <lineage>
        <taxon>Eukaryota</taxon>
        <taxon>Viridiplantae</taxon>
        <taxon>Streptophyta</taxon>
        <taxon>Embryophyta</taxon>
        <taxon>Tracheophyta</taxon>
        <taxon>Spermatophyta</taxon>
        <taxon>Magnoliopsida</taxon>
        <taxon>eudicotyledons</taxon>
        <taxon>Gunneridae</taxon>
        <taxon>Pentapetalae</taxon>
        <taxon>rosids</taxon>
        <taxon>fabids</taxon>
        <taxon>Fabales</taxon>
        <taxon>Fabaceae</taxon>
        <taxon>Papilionoideae</taxon>
        <taxon>50 kb inversion clade</taxon>
        <taxon>NPAAA clade</taxon>
        <taxon>Hologalegina</taxon>
        <taxon>IRL clade</taxon>
        <taxon>Trifolieae</taxon>
        <taxon>Trifolium</taxon>
    </lineage>
</organism>
<dbReference type="Proteomes" id="UP000242715">
    <property type="component" value="Unassembled WGS sequence"/>
</dbReference>
<proteinExistence type="predicted"/>
<dbReference type="GO" id="GO:0003676">
    <property type="term" value="F:nucleic acid binding"/>
    <property type="evidence" value="ECO:0007669"/>
    <property type="project" value="InterPro"/>
</dbReference>
<dbReference type="InterPro" id="IPR044730">
    <property type="entry name" value="RNase_H-like_dom_plant"/>
</dbReference>
<protein>
    <recommendedName>
        <fullName evidence="5">Reverse transcriptase domain-containing protein</fullName>
    </recommendedName>
</protein>
<gene>
    <name evidence="3" type="ORF">TSUD_394630</name>
</gene>
<dbReference type="AlphaFoldDB" id="A0A2Z6NYH6"/>
<evidence type="ECO:0000313" key="3">
    <source>
        <dbReference type="EMBL" id="GAU35137.1"/>
    </source>
</evidence>
<evidence type="ECO:0000259" key="2">
    <source>
        <dbReference type="PROSITE" id="PS50879"/>
    </source>
</evidence>
<sequence length="547" mass="62414">MWNGRRLPSFTPTKGLRQGDPLSPYLFVLCMEFLSHIIIKNIDDGLWKPVRLSRNGPPLFHLFFADDVLLFAKATKSQALIIGSTLKRFADYLGLKVNITKSKVFFSSTIRRGKISSIVASTNINRTLSLEKYPGFPMMHGRLQRRDFEFLEEKISKLLASWQHNLLNKAGLHLVGWDKITKPKKLGGLVFKQKYIKEEILLNTTKKPGSVTWNTIMKALSALREGFHFLLGVGNSSLWFTNWSGNGKLANQVIFVDIHDLEMRVRDVYIDACTYPSVNDCYTWKGNLNGIYTARDEKLKFFLWTMIHNSLPTSEMLSHRGILQGNLCPRCNTLAETTLHCLRDCDFVQIIWKSIGFSDLNFFQEDDSYDWLRNGLSFPSMFIFLAAVWWIWRARNALCLNSELIPLFALKLRIMDYALLLRNCQSNLHETSIPKLVKWNAGGTDMILNVEGSSIGNPGIYGFGGLIRNADGACVHGFFGNLGVTNILHAELMAIYKGLLLAWELNIKDLWCYSDSEMVIKLITEPVDEWHHYATILINIKEILGKD</sequence>
<dbReference type="SUPFAM" id="SSF53098">
    <property type="entry name" value="Ribonuclease H-like"/>
    <property type="match status" value="1"/>
</dbReference>
<dbReference type="Pfam" id="PF13456">
    <property type="entry name" value="RVT_3"/>
    <property type="match status" value="1"/>
</dbReference>